<evidence type="ECO:0000313" key="2">
    <source>
        <dbReference type="Proteomes" id="UP000233730"/>
    </source>
</evidence>
<proteinExistence type="predicted"/>
<name>A0A2N3QKG5_9BIFI</name>
<protein>
    <submittedName>
        <fullName evidence="1">Uncharacterized protein</fullName>
    </submittedName>
</protein>
<reference evidence="1 2" key="1">
    <citation type="submission" date="2017-10" db="EMBL/GenBank/DDBJ databases">
        <title>Bifidobacterium genomics.</title>
        <authorList>
            <person name="Lugli G.A."/>
            <person name="Milani C."/>
            <person name="Mancabelli L."/>
        </authorList>
    </citation>
    <scope>NUCLEOTIDE SEQUENCE [LARGE SCALE GENOMIC DNA]</scope>
    <source>
        <strain evidence="1 2">1524B</strain>
    </source>
</reference>
<dbReference type="EMBL" id="PCGZ01000002">
    <property type="protein sequence ID" value="PKU92177.1"/>
    <property type="molecule type" value="Genomic_DNA"/>
</dbReference>
<sequence>MIMPGMLVAGLAPERIHRAADPANRRPPMGYKRADIFTIAATAGAAAASCEDTEEQHSATRITARFM</sequence>
<gene>
    <name evidence="1" type="ORF">CQR46_0257</name>
</gene>
<dbReference type="AlphaFoldDB" id="A0A2N3QKG5"/>
<dbReference type="Proteomes" id="UP000233730">
    <property type="component" value="Unassembled WGS sequence"/>
</dbReference>
<accession>A0A2N3QKG5</accession>
<evidence type="ECO:0000313" key="1">
    <source>
        <dbReference type="EMBL" id="PKU92177.1"/>
    </source>
</evidence>
<comment type="caution">
    <text evidence="1">The sequence shown here is derived from an EMBL/GenBank/DDBJ whole genome shotgun (WGS) entry which is preliminary data.</text>
</comment>
<organism evidence="1 2">
    <name type="scientific">Bifidobacterium pseudolongum subsp. globosum</name>
    <dbReference type="NCBI Taxonomy" id="1690"/>
    <lineage>
        <taxon>Bacteria</taxon>
        <taxon>Bacillati</taxon>
        <taxon>Actinomycetota</taxon>
        <taxon>Actinomycetes</taxon>
        <taxon>Bifidobacteriales</taxon>
        <taxon>Bifidobacteriaceae</taxon>
        <taxon>Bifidobacterium</taxon>
    </lineage>
</organism>